<name>A0A7R9BUY0_9CRUS</name>
<dbReference type="EMBL" id="OA884650">
    <property type="protein sequence ID" value="CAD7281093.1"/>
    <property type="molecule type" value="Genomic_DNA"/>
</dbReference>
<gene>
    <name evidence="2" type="ORF">NMOB1V02_LOCUS8746</name>
</gene>
<keyword evidence="3" id="KW-1185">Reference proteome</keyword>
<accession>A0A7R9BUY0</accession>
<keyword evidence="1" id="KW-1133">Transmembrane helix</keyword>
<dbReference type="EMBL" id="CAJPEX010002613">
    <property type="protein sequence ID" value="CAG0921245.1"/>
    <property type="molecule type" value="Genomic_DNA"/>
</dbReference>
<keyword evidence="1" id="KW-0812">Transmembrane</keyword>
<reference evidence="2" key="1">
    <citation type="submission" date="2020-11" db="EMBL/GenBank/DDBJ databases">
        <authorList>
            <person name="Tran Van P."/>
        </authorList>
    </citation>
    <scope>NUCLEOTIDE SEQUENCE</scope>
</reference>
<evidence type="ECO:0000313" key="3">
    <source>
        <dbReference type="Proteomes" id="UP000678499"/>
    </source>
</evidence>
<evidence type="ECO:0000313" key="2">
    <source>
        <dbReference type="EMBL" id="CAD7281093.1"/>
    </source>
</evidence>
<keyword evidence="1" id="KW-0472">Membrane</keyword>
<sequence>MICDHVQSDEENSYMKRRKFPSIFLLILSTIFERSVFYVFLAILLYRKKRSRVCFRRKRKWESLVYGKKIPGLCFISSRAAAETCGGLANSRPASVTFAKDNFLEVYKLAKVLINRSWLFYDVRSMDRGQFSSDVDELPTMRNRVDSRQIIPDDAQIMREYDMRAFEQTSSTESLDKMERECGGADRYSLLPRGTPCADIFGNDAIVGAAKFRKHFECNEDVEECDMSDTVDPCKPPGEGAEVMGHVSKRMRRNCFVRPSHLIMGVRRPKDAPIALTPGVRITGLLNRTEKVDKDVGATFDKYMVLDDTKGMLELGNDPGLAENMIQFVRMSDSERKRRVILEENQIAVEFMNLVGNTLGALPAMIDWILLQFCSRGSLFARILKFTPLYLACSNSTDEMHAGLLNSTGFTNPDELAAEVSYAKKALIAALAGSRDHAQKSLDDFMQAYMGSSEAVQANGQALGY</sequence>
<proteinExistence type="predicted"/>
<evidence type="ECO:0000256" key="1">
    <source>
        <dbReference type="SAM" id="Phobius"/>
    </source>
</evidence>
<feature type="transmembrane region" description="Helical" evidence="1">
    <location>
        <begin position="23"/>
        <end position="46"/>
    </location>
</feature>
<protein>
    <submittedName>
        <fullName evidence="2">Uncharacterized protein</fullName>
    </submittedName>
</protein>
<dbReference type="Proteomes" id="UP000678499">
    <property type="component" value="Unassembled WGS sequence"/>
</dbReference>
<organism evidence="2">
    <name type="scientific">Notodromas monacha</name>
    <dbReference type="NCBI Taxonomy" id="399045"/>
    <lineage>
        <taxon>Eukaryota</taxon>
        <taxon>Metazoa</taxon>
        <taxon>Ecdysozoa</taxon>
        <taxon>Arthropoda</taxon>
        <taxon>Crustacea</taxon>
        <taxon>Oligostraca</taxon>
        <taxon>Ostracoda</taxon>
        <taxon>Podocopa</taxon>
        <taxon>Podocopida</taxon>
        <taxon>Cypridocopina</taxon>
        <taxon>Cypridoidea</taxon>
        <taxon>Cyprididae</taxon>
        <taxon>Notodromas</taxon>
    </lineage>
</organism>
<dbReference type="AlphaFoldDB" id="A0A7R9BUY0"/>